<feature type="compositionally biased region" description="Polar residues" evidence="1">
    <location>
        <begin position="9"/>
        <end position="20"/>
    </location>
</feature>
<evidence type="ECO:0000313" key="4">
    <source>
        <dbReference type="Proteomes" id="UP000800040"/>
    </source>
</evidence>
<evidence type="ECO:0008006" key="5">
    <source>
        <dbReference type="Google" id="ProtNLM"/>
    </source>
</evidence>
<feature type="compositionally biased region" description="Polar residues" evidence="1">
    <location>
        <begin position="134"/>
        <end position="145"/>
    </location>
</feature>
<feature type="compositionally biased region" description="Basic and acidic residues" evidence="1">
    <location>
        <begin position="87"/>
        <end position="111"/>
    </location>
</feature>
<evidence type="ECO:0000313" key="3">
    <source>
        <dbReference type="EMBL" id="KAF1837361.1"/>
    </source>
</evidence>
<evidence type="ECO:0000256" key="1">
    <source>
        <dbReference type="SAM" id="MobiDB-lite"/>
    </source>
</evidence>
<dbReference type="Proteomes" id="UP000800040">
    <property type="component" value="Unassembled WGS sequence"/>
</dbReference>
<organism evidence="3 4">
    <name type="scientific">Decorospora gaudefroyi</name>
    <dbReference type="NCBI Taxonomy" id="184978"/>
    <lineage>
        <taxon>Eukaryota</taxon>
        <taxon>Fungi</taxon>
        <taxon>Dikarya</taxon>
        <taxon>Ascomycota</taxon>
        <taxon>Pezizomycotina</taxon>
        <taxon>Dothideomycetes</taxon>
        <taxon>Pleosporomycetidae</taxon>
        <taxon>Pleosporales</taxon>
        <taxon>Pleosporineae</taxon>
        <taxon>Pleosporaceae</taxon>
        <taxon>Decorospora</taxon>
    </lineage>
</organism>
<feature type="region of interest" description="Disordered" evidence="1">
    <location>
        <begin position="1"/>
        <end position="20"/>
    </location>
</feature>
<dbReference type="EMBL" id="ML975263">
    <property type="protein sequence ID" value="KAF1837361.1"/>
    <property type="molecule type" value="Genomic_DNA"/>
</dbReference>
<keyword evidence="2" id="KW-0472">Membrane</keyword>
<feature type="transmembrane region" description="Helical" evidence="2">
    <location>
        <begin position="30"/>
        <end position="53"/>
    </location>
</feature>
<proteinExistence type="predicted"/>
<dbReference type="OrthoDB" id="3693620at2759"/>
<gene>
    <name evidence="3" type="ORF">BDW02DRAFT_566214</name>
</gene>
<accession>A0A6A5KPX1</accession>
<keyword evidence="2" id="KW-0812">Transmembrane</keyword>
<keyword evidence="2" id="KW-1133">Transmembrane helix</keyword>
<name>A0A6A5KPX1_9PLEO</name>
<keyword evidence="4" id="KW-1185">Reference proteome</keyword>
<evidence type="ECO:0000256" key="2">
    <source>
        <dbReference type="SAM" id="Phobius"/>
    </source>
</evidence>
<feature type="compositionally biased region" description="Low complexity" evidence="1">
    <location>
        <begin position="72"/>
        <end position="81"/>
    </location>
</feature>
<dbReference type="AlphaFoldDB" id="A0A6A5KPX1"/>
<protein>
    <recommendedName>
        <fullName evidence="5">Mid2 domain-containing protein</fullName>
    </recommendedName>
</protein>
<sequence>MSFPEDSNFEPSSDFESTKDSMQADFNRNLGLMIGLPVGFFVLFAVTVSCWLYRRSKRQQKRINQHGPPVSQQAIPQQAYQQPPPMREGHEVDGLGYKTELEAQSGHHELNSHPQSNLMYGGGVVNTGERSEPQEMQANSRQQPPQELPNGNDGRRC</sequence>
<reference evidence="3" key="1">
    <citation type="submission" date="2020-01" db="EMBL/GenBank/DDBJ databases">
        <authorList>
            <consortium name="DOE Joint Genome Institute"/>
            <person name="Haridas S."/>
            <person name="Albert R."/>
            <person name="Binder M."/>
            <person name="Bloem J."/>
            <person name="Labutti K."/>
            <person name="Salamov A."/>
            <person name="Andreopoulos B."/>
            <person name="Baker S.E."/>
            <person name="Barry K."/>
            <person name="Bills G."/>
            <person name="Bluhm B.H."/>
            <person name="Cannon C."/>
            <person name="Castanera R."/>
            <person name="Culley D.E."/>
            <person name="Daum C."/>
            <person name="Ezra D."/>
            <person name="Gonzalez J.B."/>
            <person name="Henrissat B."/>
            <person name="Kuo A."/>
            <person name="Liang C."/>
            <person name="Lipzen A."/>
            <person name="Lutzoni F."/>
            <person name="Magnuson J."/>
            <person name="Mondo S."/>
            <person name="Nolan M."/>
            <person name="Ohm R."/>
            <person name="Pangilinan J."/>
            <person name="Park H.-J."/>
            <person name="Ramirez L."/>
            <person name="Alfaro M."/>
            <person name="Sun H."/>
            <person name="Tritt A."/>
            <person name="Yoshinaga Y."/>
            <person name="Zwiers L.-H."/>
            <person name="Turgeon B.G."/>
            <person name="Goodwin S.B."/>
            <person name="Spatafora J.W."/>
            <person name="Crous P.W."/>
            <person name="Grigoriev I.V."/>
        </authorList>
    </citation>
    <scope>NUCLEOTIDE SEQUENCE</scope>
    <source>
        <strain evidence="3">P77</strain>
    </source>
</reference>
<feature type="region of interest" description="Disordered" evidence="1">
    <location>
        <begin position="59"/>
        <end position="157"/>
    </location>
</feature>